<evidence type="ECO:0000313" key="2">
    <source>
        <dbReference type="Proteomes" id="UP000050795"/>
    </source>
</evidence>
<keyword evidence="2" id="KW-1185">Reference proteome</keyword>
<dbReference type="InterPro" id="IPR000477">
    <property type="entry name" value="RT_dom"/>
</dbReference>
<sequence>MALRQLQQDKSIVITRADKGNITVVMNSADYEKKAIDHLNDGPYEKFNANKSRATLNKLKAETSKMLQSIKEKLGVSLWFTLAPKSCSPCRFYGLPKIHKPEVPLRPVVDFTNSPTYKLSKYIYRILSPYEMKVEHGVKNSYEFKRKINLTNIEEDEIMASFDVYSLFTNVPVNDSLSIIYNLLCADDELSDRCPLNPDEIMKVLELCLKSTLFTFRGVLYRQIGGIAMGSPVSPLVANLFMHSLETNAIMRCLSPPKMWLRYVDDTFIIIKRSLLNELFQLINNMSETIKFSKEVESDENELAFLDCLVKRKLDGKFKINIFRKPTNSDRYLD</sequence>
<dbReference type="SUPFAM" id="SSF56672">
    <property type="entry name" value="DNA/RNA polymerases"/>
    <property type="match status" value="1"/>
</dbReference>
<organism evidence="2 3">
    <name type="scientific">Trichobilharzia regenti</name>
    <name type="common">Nasal bird schistosome</name>
    <dbReference type="NCBI Taxonomy" id="157069"/>
    <lineage>
        <taxon>Eukaryota</taxon>
        <taxon>Metazoa</taxon>
        <taxon>Spiralia</taxon>
        <taxon>Lophotrochozoa</taxon>
        <taxon>Platyhelminthes</taxon>
        <taxon>Trematoda</taxon>
        <taxon>Digenea</taxon>
        <taxon>Strigeidida</taxon>
        <taxon>Schistosomatoidea</taxon>
        <taxon>Schistosomatidae</taxon>
        <taxon>Trichobilharzia</taxon>
    </lineage>
</organism>
<evidence type="ECO:0000259" key="1">
    <source>
        <dbReference type="PROSITE" id="PS50878"/>
    </source>
</evidence>
<dbReference type="PANTHER" id="PTHR21301:SF11">
    <property type="entry name" value="GIY-YIG DOMAIN-CONTAINING PROTEIN"/>
    <property type="match status" value="1"/>
</dbReference>
<protein>
    <recommendedName>
        <fullName evidence="1">Reverse transcriptase domain-containing protein</fullName>
    </recommendedName>
</protein>
<dbReference type="PANTHER" id="PTHR21301">
    <property type="entry name" value="REVERSE TRANSCRIPTASE"/>
    <property type="match status" value="1"/>
</dbReference>
<dbReference type="Pfam" id="PF00078">
    <property type="entry name" value="RVT_1"/>
    <property type="match status" value="1"/>
</dbReference>
<name>A0AA85IV67_TRIRE</name>
<feature type="domain" description="Reverse transcriptase" evidence="1">
    <location>
        <begin position="76"/>
        <end position="310"/>
    </location>
</feature>
<proteinExistence type="predicted"/>
<dbReference type="WBParaSite" id="TREG1_110550.1">
    <property type="protein sequence ID" value="TREG1_110550.1"/>
    <property type="gene ID" value="TREG1_110550"/>
</dbReference>
<reference evidence="3" key="2">
    <citation type="submission" date="2023-11" db="UniProtKB">
        <authorList>
            <consortium name="WormBaseParasite"/>
        </authorList>
    </citation>
    <scope>IDENTIFICATION</scope>
</reference>
<dbReference type="AlphaFoldDB" id="A0AA85IV67"/>
<dbReference type="InterPro" id="IPR043502">
    <property type="entry name" value="DNA/RNA_pol_sf"/>
</dbReference>
<dbReference type="PROSITE" id="PS50878">
    <property type="entry name" value="RT_POL"/>
    <property type="match status" value="1"/>
</dbReference>
<reference evidence="2" key="1">
    <citation type="submission" date="2022-06" db="EMBL/GenBank/DDBJ databases">
        <authorList>
            <person name="Berger JAMES D."/>
            <person name="Berger JAMES D."/>
        </authorList>
    </citation>
    <scope>NUCLEOTIDE SEQUENCE [LARGE SCALE GENOMIC DNA]</scope>
</reference>
<dbReference type="CDD" id="cd00304">
    <property type="entry name" value="RT_like"/>
    <property type="match status" value="1"/>
</dbReference>
<dbReference type="Proteomes" id="UP000050795">
    <property type="component" value="Unassembled WGS sequence"/>
</dbReference>
<evidence type="ECO:0000313" key="3">
    <source>
        <dbReference type="WBParaSite" id="TREG1_110550.1"/>
    </source>
</evidence>
<accession>A0AA85IV67</accession>